<dbReference type="EMBL" id="JACGWJ010000013">
    <property type="protein sequence ID" value="KAL0378116.1"/>
    <property type="molecule type" value="Genomic_DNA"/>
</dbReference>
<gene>
    <name evidence="2" type="ORF">Sradi_3117100</name>
</gene>
<evidence type="ECO:0000256" key="1">
    <source>
        <dbReference type="SAM" id="MobiDB-lite"/>
    </source>
</evidence>
<protein>
    <submittedName>
        <fullName evidence="2">Uncharacterized protein</fullName>
    </submittedName>
</protein>
<evidence type="ECO:0000313" key="2">
    <source>
        <dbReference type="EMBL" id="KAL0378116.1"/>
    </source>
</evidence>
<organism evidence="2">
    <name type="scientific">Sesamum radiatum</name>
    <name type="common">Black benniseed</name>
    <dbReference type="NCBI Taxonomy" id="300843"/>
    <lineage>
        <taxon>Eukaryota</taxon>
        <taxon>Viridiplantae</taxon>
        <taxon>Streptophyta</taxon>
        <taxon>Embryophyta</taxon>
        <taxon>Tracheophyta</taxon>
        <taxon>Spermatophyta</taxon>
        <taxon>Magnoliopsida</taxon>
        <taxon>eudicotyledons</taxon>
        <taxon>Gunneridae</taxon>
        <taxon>Pentapetalae</taxon>
        <taxon>asterids</taxon>
        <taxon>lamiids</taxon>
        <taxon>Lamiales</taxon>
        <taxon>Pedaliaceae</taxon>
        <taxon>Sesamum</taxon>
    </lineage>
</organism>
<dbReference type="AlphaFoldDB" id="A0AAW2RES7"/>
<sequence length="143" mass="15808">MDHVVKVGQSPALMAGSTPAVDGAHHFHHIWPHNNDFSPNHMPMQTPSPLVGMGPRASSPSRSLQPPRADFLKRICWDRAGSGWYIKVFCLAEKRWRLRASRPVAGRRARVPGGGRNHQPCASSAPCIPRRLLHCRPAENACL</sequence>
<comment type="caution">
    <text evidence="2">The sequence shown here is derived from an EMBL/GenBank/DDBJ whole genome shotgun (WGS) entry which is preliminary data.</text>
</comment>
<reference evidence="2" key="2">
    <citation type="journal article" date="2024" name="Plant">
        <title>Genomic evolution and insights into agronomic trait innovations of Sesamum species.</title>
        <authorList>
            <person name="Miao H."/>
            <person name="Wang L."/>
            <person name="Qu L."/>
            <person name="Liu H."/>
            <person name="Sun Y."/>
            <person name="Le M."/>
            <person name="Wang Q."/>
            <person name="Wei S."/>
            <person name="Zheng Y."/>
            <person name="Lin W."/>
            <person name="Duan Y."/>
            <person name="Cao H."/>
            <person name="Xiong S."/>
            <person name="Wang X."/>
            <person name="Wei L."/>
            <person name="Li C."/>
            <person name="Ma Q."/>
            <person name="Ju M."/>
            <person name="Zhao R."/>
            <person name="Li G."/>
            <person name="Mu C."/>
            <person name="Tian Q."/>
            <person name="Mei H."/>
            <person name="Zhang T."/>
            <person name="Gao T."/>
            <person name="Zhang H."/>
        </authorList>
    </citation>
    <scope>NUCLEOTIDE SEQUENCE</scope>
    <source>
        <strain evidence="2">G02</strain>
    </source>
</reference>
<feature type="region of interest" description="Disordered" evidence="1">
    <location>
        <begin position="45"/>
        <end position="66"/>
    </location>
</feature>
<accession>A0AAW2RES7</accession>
<name>A0AAW2RES7_SESRA</name>
<reference evidence="2" key="1">
    <citation type="submission" date="2020-06" db="EMBL/GenBank/DDBJ databases">
        <authorList>
            <person name="Li T."/>
            <person name="Hu X."/>
            <person name="Zhang T."/>
            <person name="Song X."/>
            <person name="Zhang H."/>
            <person name="Dai N."/>
            <person name="Sheng W."/>
            <person name="Hou X."/>
            <person name="Wei L."/>
        </authorList>
    </citation>
    <scope>NUCLEOTIDE SEQUENCE</scope>
    <source>
        <strain evidence="2">G02</strain>
        <tissue evidence="2">Leaf</tissue>
    </source>
</reference>
<proteinExistence type="predicted"/>